<protein>
    <recommendedName>
        <fullName evidence="3">Neutral/alkaline non-lysosomal ceramidase N-terminal domain-containing protein</fullName>
    </recommendedName>
</protein>
<organism evidence="1 2">
    <name type="scientific">Schaalia cardiffensis F0333</name>
    <dbReference type="NCBI Taxonomy" id="888050"/>
    <lineage>
        <taxon>Bacteria</taxon>
        <taxon>Bacillati</taxon>
        <taxon>Actinomycetota</taxon>
        <taxon>Actinomycetes</taxon>
        <taxon>Actinomycetales</taxon>
        <taxon>Actinomycetaceae</taxon>
        <taxon>Schaalia</taxon>
    </lineage>
</organism>
<dbReference type="OrthoDB" id="622550at2"/>
<evidence type="ECO:0000313" key="1">
    <source>
        <dbReference type="EMBL" id="ENO18791.1"/>
    </source>
</evidence>
<evidence type="ECO:0000313" key="2">
    <source>
        <dbReference type="Proteomes" id="UP000013015"/>
    </source>
</evidence>
<dbReference type="Proteomes" id="UP000013015">
    <property type="component" value="Unassembled WGS sequence"/>
</dbReference>
<dbReference type="STRING" id="888050.HMPREF9004_0461"/>
<gene>
    <name evidence="1" type="ORF">HMPREF9004_0461</name>
</gene>
<comment type="caution">
    <text evidence="1">The sequence shown here is derived from an EMBL/GenBank/DDBJ whole genome shotgun (WGS) entry which is preliminary data.</text>
</comment>
<dbReference type="eggNOG" id="COG2133">
    <property type="taxonomic scope" value="Bacteria"/>
</dbReference>
<dbReference type="HOGENOM" id="CLU_030011_5_0_11"/>
<keyword evidence="2" id="KW-1185">Reference proteome</keyword>
<name>N6X505_9ACTO</name>
<evidence type="ECO:0008006" key="3">
    <source>
        <dbReference type="Google" id="ProtNLM"/>
    </source>
</evidence>
<dbReference type="RefSeq" id="WP_005962192.1">
    <property type="nucleotide sequence ID" value="NZ_CP040505.1"/>
</dbReference>
<reference evidence="1 2" key="1">
    <citation type="submission" date="2013-03" db="EMBL/GenBank/DDBJ databases">
        <title>Reference genome for the Human Microbiome Project.</title>
        <authorList>
            <person name="Aqrawi P."/>
            <person name="Ayvaz T."/>
            <person name="Bess C."/>
            <person name="Blankenburg K."/>
            <person name="Coyle M."/>
            <person name="Deng J."/>
            <person name="Forbes L."/>
            <person name="Fowler G."/>
            <person name="Francisco L."/>
            <person name="Fu Q."/>
            <person name="Gibbs R."/>
            <person name="Gross S."/>
            <person name="Gubbala S."/>
            <person name="Hale W."/>
            <person name="Hemphill L."/>
            <person name="Highlander S."/>
            <person name="Hirani K."/>
            <person name="Jackson L."/>
            <person name="Jakkamsetti A."/>
            <person name="Javaid M."/>
            <person name="Jayaseelan J.C."/>
            <person name="Jiang H."/>
            <person name="Joshi V."/>
            <person name="Korchina V."/>
            <person name="Kovar C."/>
            <person name="Lara F."/>
            <person name="Lee S."/>
            <person name="Liu Y."/>
            <person name="Mata R."/>
            <person name="Mathew T."/>
            <person name="Munidasa M."/>
            <person name="Muzny D."/>
            <person name="Nazareth L."/>
            <person name="Ngo R."/>
            <person name="Nguyen L."/>
            <person name="Nguyen N."/>
            <person name="Okwuonu G."/>
            <person name="Ongeri F."/>
            <person name="Palculict T."/>
            <person name="Patil S."/>
            <person name="Petrosino J."/>
            <person name="Pham C."/>
            <person name="Pham P."/>
            <person name="Pu L.-L."/>
            <person name="Qin X."/>
            <person name="Qu J."/>
            <person name="Reid J."/>
            <person name="Ross M."/>
            <person name="Ruth R."/>
            <person name="Saada N."/>
            <person name="San Lucas F."/>
            <person name="Santibanez J."/>
            <person name="Shang Y."/>
            <person name="Simmons D."/>
            <person name="Song X.-Z."/>
            <person name="Tang L.-Y."/>
            <person name="Thornton R."/>
            <person name="Warren J."/>
            <person name="Weissenberger G."/>
            <person name="Wilczek-Boney K."/>
            <person name="Worley K."/>
            <person name="Youmans B."/>
            <person name="Zhang J."/>
            <person name="Zhang L."/>
            <person name="Zhao Z."/>
            <person name="Zhou C."/>
            <person name="Zhu D."/>
            <person name="Zhu Y."/>
        </authorList>
    </citation>
    <scope>NUCLEOTIDE SEQUENCE [LARGE SCALE GENOMIC DNA]</scope>
    <source>
        <strain evidence="1 2">F0333</strain>
    </source>
</reference>
<proteinExistence type="predicted"/>
<dbReference type="PATRIC" id="fig|888050.3.peg.449"/>
<dbReference type="AlphaFoldDB" id="N6X505"/>
<dbReference type="EMBL" id="AQHZ01000007">
    <property type="protein sequence ID" value="ENO18791.1"/>
    <property type="molecule type" value="Genomic_DNA"/>
</dbReference>
<sequence>MCRSWKAGVAVADITPPLGVELGGYPYFERGNTGAHDPLVASVLCLEEAGRRLILIATDLFWITRGQADSIRKGVAEETGIDPSAVIITCSHTHSAPWMSVVFEASDDQPDFQTIIDEEWIASVRRACIGAVSEAVASAFDARIEVGIGRCGADEGVGGNRRHPEEGPVDDELPALVVKDLSGRVRAVWTKYSLHPTILHGESTLVSADFPGGTRASLHEAFDGAVLLYSMGAAGDQSPRYFARTKDFAEAERIGAELGRALFGAVESASPLGEGRLAFTSRTVELLPRTYSPIRRIESELVGLKAEESDLVAAGAPYLDRQNANLAVLGKECELGNARRGEEYARARFARCAPFEVTVVALDRRTALVFMPGELFCDFGLSVRAASPFTRTWVSTLSNGDLPGYCVTPAAREEGGYEPGNSLLEVNAGARLAAAALELLADLFDDERHGGTDDVQ</sequence>
<accession>N6X505</accession>